<sequence>MAKKKRRLTEQEQRRKEMQELIELKKMRQAAQEGRELGEGEGLTFEHEEELRPKTFKQKWKNYWYHYKMRTWMTVVFVVLGVWFIKDMFFSPKPDLSIGVATYTGVSYFTEAIDEDLAEYAADYNEDGQIYIAASESYFSMEDIEMSNAYYQKFVAELSAGSQLVYILDDYTYDMVMGGSDGDSMFIDFGELYPDVDYISGDKIDITDHPLGVTWHLSSLGNIEVEGYPERRYYLCVRFLGNSAKDSEENRAELDRALDFVNNIVSATNPEYQDNRPYYDVDYDIQNKND</sequence>
<gene>
    <name evidence="3" type="ORF">IAC43_04775</name>
</gene>
<evidence type="ECO:0000313" key="4">
    <source>
        <dbReference type="Proteomes" id="UP000824160"/>
    </source>
</evidence>
<proteinExistence type="predicted"/>
<evidence type="ECO:0000256" key="2">
    <source>
        <dbReference type="SAM" id="Phobius"/>
    </source>
</evidence>
<keyword evidence="2" id="KW-0472">Membrane</keyword>
<reference evidence="3" key="2">
    <citation type="journal article" date="2021" name="PeerJ">
        <title>Extensive microbial diversity within the chicken gut microbiome revealed by metagenomics and culture.</title>
        <authorList>
            <person name="Gilroy R."/>
            <person name="Ravi A."/>
            <person name="Getino M."/>
            <person name="Pursley I."/>
            <person name="Horton D.L."/>
            <person name="Alikhan N.F."/>
            <person name="Baker D."/>
            <person name="Gharbi K."/>
            <person name="Hall N."/>
            <person name="Watson M."/>
            <person name="Adriaenssens E.M."/>
            <person name="Foster-Nyarko E."/>
            <person name="Jarju S."/>
            <person name="Secka A."/>
            <person name="Antonio M."/>
            <person name="Oren A."/>
            <person name="Chaudhuri R.R."/>
            <person name="La Ragione R."/>
            <person name="Hildebrand F."/>
            <person name="Pallen M.J."/>
        </authorList>
    </citation>
    <scope>NUCLEOTIDE SEQUENCE</scope>
    <source>
        <strain evidence="3">ChiBcec7-5410</strain>
    </source>
</reference>
<evidence type="ECO:0000313" key="3">
    <source>
        <dbReference type="EMBL" id="HIT94476.1"/>
    </source>
</evidence>
<keyword evidence="1" id="KW-0175">Coiled coil</keyword>
<feature type="coiled-coil region" evidence="1">
    <location>
        <begin position="1"/>
        <end position="28"/>
    </location>
</feature>
<organism evidence="3 4">
    <name type="scientific">Candidatus Faecivivens stercoripullorum</name>
    <dbReference type="NCBI Taxonomy" id="2840805"/>
    <lineage>
        <taxon>Bacteria</taxon>
        <taxon>Bacillati</taxon>
        <taxon>Bacillota</taxon>
        <taxon>Clostridia</taxon>
        <taxon>Eubacteriales</taxon>
        <taxon>Oscillospiraceae</taxon>
        <taxon>Oscillospiraceae incertae sedis</taxon>
        <taxon>Candidatus Faecivivens</taxon>
    </lineage>
</organism>
<protein>
    <submittedName>
        <fullName evidence="3">Uncharacterized protein</fullName>
    </submittedName>
</protein>
<name>A0A9D1H6K6_9FIRM</name>
<keyword evidence="2" id="KW-0812">Transmembrane</keyword>
<dbReference type="EMBL" id="DVLW01000124">
    <property type="protein sequence ID" value="HIT94476.1"/>
    <property type="molecule type" value="Genomic_DNA"/>
</dbReference>
<dbReference type="AlphaFoldDB" id="A0A9D1H6K6"/>
<comment type="caution">
    <text evidence="3">The sequence shown here is derived from an EMBL/GenBank/DDBJ whole genome shotgun (WGS) entry which is preliminary data.</text>
</comment>
<reference evidence="3" key="1">
    <citation type="submission" date="2020-10" db="EMBL/GenBank/DDBJ databases">
        <authorList>
            <person name="Gilroy R."/>
        </authorList>
    </citation>
    <scope>NUCLEOTIDE SEQUENCE</scope>
    <source>
        <strain evidence="3">ChiBcec7-5410</strain>
    </source>
</reference>
<dbReference type="Proteomes" id="UP000824160">
    <property type="component" value="Unassembled WGS sequence"/>
</dbReference>
<evidence type="ECO:0000256" key="1">
    <source>
        <dbReference type="SAM" id="Coils"/>
    </source>
</evidence>
<feature type="transmembrane region" description="Helical" evidence="2">
    <location>
        <begin position="67"/>
        <end position="85"/>
    </location>
</feature>
<keyword evidence="2" id="KW-1133">Transmembrane helix</keyword>
<accession>A0A9D1H6K6</accession>